<evidence type="ECO:0000256" key="1">
    <source>
        <dbReference type="SAM" id="SignalP"/>
    </source>
</evidence>
<dbReference type="Proteomes" id="UP000236454">
    <property type="component" value="Unassembled WGS sequence"/>
</dbReference>
<dbReference type="EMBL" id="FPAS01000001">
    <property type="protein sequence ID" value="SFT50585.1"/>
    <property type="molecule type" value="Genomic_DNA"/>
</dbReference>
<dbReference type="STRING" id="477690.SAMN05216474_0945"/>
<reference evidence="2 3" key="1">
    <citation type="submission" date="2016-10" db="EMBL/GenBank/DDBJ databases">
        <authorList>
            <person name="de Groot N.N."/>
        </authorList>
    </citation>
    <scope>NUCLEOTIDE SEQUENCE [LARGE SCALE GENOMIC DNA]</scope>
    <source>
        <strain evidence="2 3">CGMCC 1.7005</strain>
    </source>
</reference>
<evidence type="ECO:0000313" key="3">
    <source>
        <dbReference type="Proteomes" id="UP000236454"/>
    </source>
</evidence>
<accession>A0A1I6YJC9</accession>
<evidence type="ECO:0008006" key="4">
    <source>
        <dbReference type="Google" id="ProtNLM"/>
    </source>
</evidence>
<feature type="chain" id="PRO_5014640973" description="DKNYY family protein" evidence="1">
    <location>
        <begin position="23"/>
        <end position="543"/>
    </location>
</feature>
<protein>
    <recommendedName>
        <fullName evidence="4">DKNYY family protein</fullName>
    </recommendedName>
</protein>
<keyword evidence="1" id="KW-0732">Signal</keyword>
<dbReference type="RefSeq" id="WP_090246922.1">
    <property type="nucleotide sequence ID" value="NZ_FPAS01000001.1"/>
</dbReference>
<evidence type="ECO:0000313" key="2">
    <source>
        <dbReference type="EMBL" id="SFT50585.1"/>
    </source>
</evidence>
<name>A0A1I6YJC9_9FLAO</name>
<feature type="signal peptide" evidence="1">
    <location>
        <begin position="1"/>
        <end position="22"/>
    </location>
</feature>
<sequence length="543" mass="64621">MKNIVKLLFLNLLFYLPANLSAQELKDSLAYEYNVALYDVGDLRTGNFIGQIGDYYYVYTSKDSYHNQQMRLEKYNIKGGIERSVYIQLEVENCYKRLEYQGYRKFKEPLRDQYKIINNELYHFIPDEDIQTHTRRVWVEKIDLETLESFEPQLLFEHTVAEDEFMKYRKSPFSLAVIQRKELNFLYIKSQYSNEKIDLIKVEDGIFEALNLNIESKENFLMQLDPNNIAITSNKLRVPIFYLHRQNDISHVELHTTDLNSKIGSKQITFNSLNFAPIHHFDYRVIFEGNLMKFIFFYRPTNDLTRNLYSIYAYDLTTQDIFHHQGQIPGLNKKTFMHEYDRDVMSKKWTYFTENMDTSFFDLHFREIFQSSEGKTYIVASYQINKRLGTINGPNAYFNDYRFSKDLPGDLFVFELNTDLSISYLNTIDIYNYPNPDNYDYYVTHGGNYPKLDYPLLTFKNNKIYFVHSNYEDPNHRDMGPRHIEITALDLVNNKISNLGKIRGHEFLTQSIYARIPFDKAHNTGYRSKNGDRYILQLNLKIK</sequence>
<gene>
    <name evidence="2" type="ORF">SAMN05216474_0945</name>
</gene>
<organism evidence="2 3">
    <name type="scientific">Lishizhenia tianjinensis</name>
    <dbReference type="NCBI Taxonomy" id="477690"/>
    <lineage>
        <taxon>Bacteria</taxon>
        <taxon>Pseudomonadati</taxon>
        <taxon>Bacteroidota</taxon>
        <taxon>Flavobacteriia</taxon>
        <taxon>Flavobacteriales</taxon>
        <taxon>Crocinitomicaceae</taxon>
        <taxon>Lishizhenia</taxon>
    </lineage>
</organism>
<proteinExistence type="predicted"/>
<dbReference type="AlphaFoldDB" id="A0A1I6YJC9"/>
<keyword evidence="3" id="KW-1185">Reference proteome</keyword>